<accession>A0AC35GSX7</accession>
<dbReference type="WBParaSite" id="PS1159_v2.g821.t1">
    <property type="protein sequence ID" value="PS1159_v2.g821.t1"/>
    <property type="gene ID" value="PS1159_v2.g821"/>
</dbReference>
<protein>
    <submittedName>
        <fullName evidence="2">Transporter</fullName>
    </submittedName>
</protein>
<dbReference type="Proteomes" id="UP000887580">
    <property type="component" value="Unplaced"/>
</dbReference>
<reference evidence="2" key="1">
    <citation type="submission" date="2022-11" db="UniProtKB">
        <authorList>
            <consortium name="WormBaseParasite"/>
        </authorList>
    </citation>
    <scope>IDENTIFICATION</scope>
</reference>
<proteinExistence type="predicted"/>
<evidence type="ECO:0000313" key="1">
    <source>
        <dbReference type="Proteomes" id="UP000887580"/>
    </source>
</evidence>
<sequence>MGPDGADGFIGDDNDQRKLVEPHLPSIYPPFCQNIDENYVPQGDIEYPFEEITGTGDENKIRGNWGSNIDYYLAVFGFTFGLGNLWRFPYQWGTNGGVAYLIPYCITFLVASLPILFMELALGQFISLGPISVWKVSPLFKGIGISMVFISCIIAIYYNMITSWALFYLFNSIKPSLPWATCGNDWNSDNCTVWNRGAAAICKNMNGSLLINGTCVIVSENLDDINATTPVYFPSSGIMPSTEYFHNEVLMISSGLVDFRTINWQLAICLLIAWAAVFLASFKGIKTSGKVVYITAILPYIILFVMFVRFLTLPGSIEGLLHFFKPNWEVLQDLRVWGEASVQVFYSLSTCSGGLIMLSSYNRFHNNVFRDIWIIGIVDLITSIFMTSLLFAAVGFVCHELDIAFDQFQLQDGVHLIFVFFSEAISKLPVAQLWSAFFFAMIALVIFNSELFIVESVVSSICDEFPERLRKNHRHVLTFVVTIFYLLGIPLCTAAGIYWIVLLESFAASWPLIIIAFFECMVICWVYGVDNFLDNIKWIIHFYPPFYLLWKVLWKFCCPMMFMAILAFVWLEYKPAHYDSVTFPLWAHCVGWTISLSPVIITVFVAIYKFITATGTFARRWRELLCPEDDWGPALAIHRAEMYPLQIPEAKKLLSTHDVFNSPKMRWRELLCPEDDWGPALAIHRAEMYPLQIPEAKKLLSTHDVFNSPKMTAVEKRNDSFDSEAKREARSRSRRETTVQTTKSYQNAERETII</sequence>
<organism evidence="1 2">
    <name type="scientific">Panagrolaimus sp. PS1159</name>
    <dbReference type="NCBI Taxonomy" id="55785"/>
    <lineage>
        <taxon>Eukaryota</taxon>
        <taxon>Metazoa</taxon>
        <taxon>Ecdysozoa</taxon>
        <taxon>Nematoda</taxon>
        <taxon>Chromadorea</taxon>
        <taxon>Rhabditida</taxon>
        <taxon>Tylenchina</taxon>
        <taxon>Panagrolaimomorpha</taxon>
        <taxon>Panagrolaimoidea</taxon>
        <taxon>Panagrolaimidae</taxon>
        <taxon>Panagrolaimus</taxon>
    </lineage>
</organism>
<name>A0AC35GSX7_9BILA</name>
<evidence type="ECO:0000313" key="2">
    <source>
        <dbReference type="WBParaSite" id="PS1159_v2.g821.t1"/>
    </source>
</evidence>